<evidence type="ECO:0000256" key="5">
    <source>
        <dbReference type="ARBA" id="ARBA00023242"/>
    </source>
</evidence>
<dbReference type="EMBL" id="DS469560">
    <property type="protein sequence ID" value="EDO42838.1"/>
    <property type="molecule type" value="Genomic_DNA"/>
</dbReference>
<dbReference type="OMA" id="EWTEESQ"/>
<dbReference type="GO" id="GO:0005634">
    <property type="term" value="C:nucleus"/>
    <property type="evidence" value="ECO:0007669"/>
    <property type="project" value="UniProtKB-SubCell"/>
</dbReference>
<dbReference type="PANTHER" id="PTHR17204">
    <property type="entry name" value="PRE-MRNA PROCESSING PROTEIN PRP39-RELATED"/>
    <property type="match status" value="1"/>
</dbReference>
<evidence type="ECO:0000256" key="3">
    <source>
        <dbReference type="ARBA" id="ARBA00022737"/>
    </source>
</evidence>
<keyword evidence="2" id="KW-0507">mRNA processing</keyword>
<keyword evidence="4" id="KW-0508">mRNA splicing</keyword>
<dbReference type="STRING" id="45351.A7S095"/>
<keyword evidence="5" id="KW-0539">Nucleus</keyword>
<dbReference type="GO" id="GO:0006397">
    <property type="term" value="P:mRNA processing"/>
    <property type="evidence" value="ECO:0007669"/>
    <property type="project" value="UniProtKB-KW"/>
</dbReference>
<dbReference type="Pfam" id="PF23241">
    <property type="entry name" value="HAT_PRP39_C"/>
    <property type="match status" value="1"/>
</dbReference>
<dbReference type="AlphaFoldDB" id="A7S095"/>
<keyword evidence="7" id="KW-1185">Reference proteome</keyword>
<dbReference type="PhylomeDB" id="A7S095"/>
<reference evidence="6 7" key="1">
    <citation type="journal article" date="2007" name="Science">
        <title>Sea anemone genome reveals ancestral eumetazoan gene repertoire and genomic organization.</title>
        <authorList>
            <person name="Putnam N.H."/>
            <person name="Srivastava M."/>
            <person name="Hellsten U."/>
            <person name="Dirks B."/>
            <person name="Chapman J."/>
            <person name="Salamov A."/>
            <person name="Terry A."/>
            <person name="Shapiro H."/>
            <person name="Lindquist E."/>
            <person name="Kapitonov V.V."/>
            <person name="Jurka J."/>
            <person name="Genikhovich G."/>
            <person name="Grigoriev I.V."/>
            <person name="Lucas S.M."/>
            <person name="Steele R.E."/>
            <person name="Finnerty J.R."/>
            <person name="Technau U."/>
            <person name="Martindale M.Q."/>
            <person name="Rokhsar D.S."/>
        </authorList>
    </citation>
    <scope>NUCLEOTIDE SEQUENCE [LARGE SCALE GENOMIC DNA]</scope>
    <source>
        <strain evidence="7">CH2 X CH6</strain>
    </source>
</reference>
<name>A7S095_NEMVE</name>
<feature type="non-terminal residue" evidence="6">
    <location>
        <position position="149"/>
    </location>
</feature>
<dbReference type="Proteomes" id="UP000001593">
    <property type="component" value="Unassembled WGS sequence"/>
</dbReference>
<protein>
    <recommendedName>
        <fullName evidence="8">Squamous cell carcinoma antigen recognized by T-cells 3</fullName>
    </recommendedName>
</protein>
<dbReference type="InParanoid" id="A7S095"/>
<dbReference type="GO" id="GO:0008380">
    <property type="term" value="P:RNA splicing"/>
    <property type="evidence" value="ECO:0007669"/>
    <property type="project" value="UniProtKB-KW"/>
</dbReference>
<dbReference type="InterPro" id="IPR011990">
    <property type="entry name" value="TPR-like_helical_dom_sf"/>
</dbReference>
<evidence type="ECO:0000256" key="2">
    <source>
        <dbReference type="ARBA" id="ARBA00022664"/>
    </source>
</evidence>
<evidence type="ECO:0008006" key="8">
    <source>
        <dbReference type="Google" id="ProtNLM"/>
    </source>
</evidence>
<accession>A7S095</accession>
<evidence type="ECO:0000256" key="1">
    <source>
        <dbReference type="ARBA" id="ARBA00004123"/>
    </source>
</evidence>
<dbReference type="Gene3D" id="1.25.40.10">
    <property type="entry name" value="Tetratricopeptide repeat domain"/>
    <property type="match status" value="1"/>
</dbReference>
<proteinExistence type="predicted"/>
<dbReference type="eggNOG" id="KOG0128">
    <property type="taxonomic scope" value="Eukaryota"/>
</dbReference>
<dbReference type="HOGENOM" id="CLU_1754336_0_0_1"/>
<sequence length="149" mass="18269">LEAYKNYLKYEVQKGEPVRIVCLYERALKDNCLYSDLWMEYTTYLVSHMDKPTCWSWLEGSFKTRNCPWVASLWQNYMLALVWHFYYLVYIFDKALTCGFSSGVEFLQLWRCYCNHMRRRVKEWTEESQEVKEWRNSLKSAIEYMQHCK</sequence>
<evidence type="ECO:0000313" key="6">
    <source>
        <dbReference type="EMBL" id="EDO42838.1"/>
    </source>
</evidence>
<evidence type="ECO:0000313" key="7">
    <source>
        <dbReference type="Proteomes" id="UP000001593"/>
    </source>
</evidence>
<keyword evidence="3" id="KW-0677">Repeat</keyword>
<organism evidence="6 7">
    <name type="scientific">Nematostella vectensis</name>
    <name type="common">Starlet sea anemone</name>
    <dbReference type="NCBI Taxonomy" id="45351"/>
    <lineage>
        <taxon>Eukaryota</taxon>
        <taxon>Metazoa</taxon>
        <taxon>Cnidaria</taxon>
        <taxon>Anthozoa</taxon>
        <taxon>Hexacorallia</taxon>
        <taxon>Actiniaria</taxon>
        <taxon>Edwardsiidae</taxon>
        <taxon>Nematostella</taxon>
    </lineage>
</organism>
<dbReference type="PANTHER" id="PTHR17204:SF25">
    <property type="entry name" value="RRM DOMAIN-CONTAINING PROTEIN"/>
    <property type="match status" value="1"/>
</dbReference>
<evidence type="ECO:0000256" key="4">
    <source>
        <dbReference type="ARBA" id="ARBA00023187"/>
    </source>
</evidence>
<comment type="subcellular location">
    <subcellularLocation>
        <location evidence="1">Nucleus</location>
    </subcellularLocation>
</comment>
<dbReference type="InterPro" id="IPR059164">
    <property type="entry name" value="HAT_PRP39_C"/>
</dbReference>
<gene>
    <name evidence="6" type="ORF">NEMVEDRAFT_v1g99823</name>
</gene>